<dbReference type="AlphaFoldDB" id="A0A0E9XTK4"/>
<reference evidence="1" key="1">
    <citation type="submission" date="2014-11" db="EMBL/GenBank/DDBJ databases">
        <authorList>
            <person name="Amaro Gonzalez C."/>
        </authorList>
    </citation>
    <scope>NUCLEOTIDE SEQUENCE</scope>
</reference>
<accession>A0A0E9XTK4</accession>
<proteinExistence type="predicted"/>
<organism evidence="1">
    <name type="scientific">Anguilla anguilla</name>
    <name type="common">European freshwater eel</name>
    <name type="synonym">Muraena anguilla</name>
    <dbReference type="NCBI Taxonomy" id="7936"/>
    <lineage>
        <taxon>Eukaryota</taxon>
        <taxon>Metazoa</taxon>
        <taxon>Chordata</taxon>
        <taxon>Craniata</taxon>
        <taxon>Vertebrata</taxon>
        <taxon>Euteleostomi</taxon>
        <taxon>Actinopterygii</taxon>
        <taxon>Neopterygii</taxon>
        <taxon>Teleostei</taxon>
        <taxon>Anguilliformes</taxon>
        <taxon>Anguillidae</taxon>
        <taxon>Anguilla</taxon>
    </lineage>
</organism>
<name>A0A0E9XTK4_ANGAN</name>
<dbReference type="EMBL" id="GBXM01002851">
    <property type="protein sequence ID" value="JAI05727.1"/>
    <property type="molecule type" value="Transcribed_RNA"/>
</dbReference>
<reference evidence="1" key="2">
    <citation type="journal article" date="2015" name="Fish Shellfish Immunol.">
        <title>Early steps in the European eel (Anguilla anguilla)-Vibrio vulnificus interaction in the gills: Role of the RtxA13 toxin.</title>
        <authorList>
            <person name="Callol A."/>
            <person name="Pajuelo D."/>
            <person name="Ebbesson L."/>
            <person name="Teles M."/>
            <person name="MacKenzie S."/>
            <person name="Amaro C."/>
        </authorList>
    </citation>
    <scope>NUCLEOTIDE SEQUENCE</scope>
</reference>
<evidence type="ECO:0000313" key="1">
    <source>
        <dbReference type="EMBL" id="JAI05727.1"/>
    </source>
</evidence>
<protein>
    <submittedName>
        <fullName evidence="1">Uncharacterized protein</fullName>
    </submittedName>
</protein>
<sequence length="38" mass="4230">MMSAMKSLLFLKSSAFRLSDPSNRKARSTSLLVHSSML</sequence>